<keyword evidence="2" id="KW-1003">Cell membrane</keyword>
<feature type="transmembrane region" description="Helical" evidence="10">
    <location>
        <begin position="474"/>
        <end position="496"/>
    </location>
</feature>
<feature type="transmembrane region" description="Helical" evidence="10">
    <location>
        <begin position="264"/>
        <end position="284"/>
    </location>
</feature>
<keyword evidence="6" id="KW-0325">Glycoprotein</keyword>
<evidence type="ECO:0000256" key="4">
    <source>
        <dbReference type="ARBA" id="ARBA00022989"/>
    </source>
</evidence>
<dbReference type="InterPro" id="IPR020846">
    <property type="entry name" value="MFS_dom"/>
</dbReference>
<keyword evidence="5 10" id="KW-0472">Membrane</keyword>
<dbReference type="Gene3D" id="1.20.1250.20">
    <property type="entry name" value="MFS general substrate transporter like domains"/>
    <property type="match status" value="1"/>
</dbReference>
<feature type="transmembrane region" description="Helical" evidence="10">
    <location>
        <begin position="238"/>
        <end position="258"/>
    </location>
</feature>
<dbReference type="Pfam" id="PF00083">
    <property type="entry name" value="Sugar_tr"/>
    <property type="match status" value="1"/>
</dbReference>
<dbReference type="FunFam" id="1.20.1250.20:FF:000055">
    <property type="entry name" value="Facilitated trehalose transporter Tret1-2 homolog"/>
    <property type="match status" value="1"/>
</dbReference>
<evidence type="ECO:0000256" key="2">
    <source>
        <dbReference type="ARBA" id="ARBA00022475"/>
    </source>
</evidence>
<evidence type="ECO:0000256" key="3">
    <source>
        <dbReference type="ARBA" id="ARBA00022692"/>
    </source>
</evidence>
<feature type="transmembrane region" description="Helical" evidence="10">
    <location>
        <begin position="548"/>
        <end position="567"/>
    </location>
</feature>
<feature type="transmembrane region" description="Helical" evidence="10">
    <location>
        <begin position="210"/>
        <end position="231"/>
    </location>
</feature>
<dbReference type="Proteomes" id="UP000479000">
    <property type="component" value="Unassembled WGS sequence"/>
</dbReference>
<dbReference type="PRINTS" id="PR00171">
    <property type="entry name" value="SUGRTRNSPORT"/>
</dbReference>
<dbReference type="InterPro" id="IPR005829">
    <property type="entry name" value="Sugar_transporter_CS"/>
</dbReference>
<evidence type="ECO:0000313" key="12">
    <source>
        <dbReference type="EMBL" id="CAB0008650.1"/>
    </source>
</evidence>
<feature type="domain" description="Major facilitator superfamily (MFS) profile" evidence="11">
    <location>
        <begin position="173"/>
        <end position="602"/>
    </location>
</feature>
<dbReference type="PANTHER" id="PTHR48021">
    <property type="match status" value="1"/>
</dbReference>
<sequence>MAPRAPHVPPDIYAILLLRHPRCFEISECIDCLRCFCIFRKMVVRLRHDDQDLHDQILLSGMQVHAFFTAVRTSFHLDNRITRAPVNSDGTSHASLGLECFIQFARRRPGYSSPCKHGITLACISGPYVQGVPTSHYLSLLIRNHPWVRAVEEEEPLIMTAHNQASRLPQYIAAIAATLGGFVMGSQLGWTSPTKTQMFEKYHMEDIDWSWVGGILSAGAMVGALSAGYFCDMLGRRMTIMLTVVPCTIGWAMILWAPGTWMVILGRGILGAMTGVLSVASPLYTNEIAETAIRGTLGTMFQLQVTIGILFSYIVGAETVFGIRVFAFSVICAAIPFVLTIAMFFMPETPTFYLKKGNKQAAKESLQKLRGSHYDVNEEINQAQKIIEEIEAQKMSFSEAFSTTAAKKGLCIGLVVMFLQQFSGINGVIFYASDIFKSAGSSLDENIATIITGIVSVAGTFLSTQIIDRLGRKPLLFVSDVFMSISAAILGIYFFLQQGNYEIANNSVVKMIPLIAVCAFIVMFAIGFGPIPWMFIGEIFPPAIKGPASSIACLFNWICAFAVSFGFPIMKESLNGDFTFWIFAAISACGAVFVVLFIPETKGRSIEEVQRILGGESSDGSNATIEAGKR</sequence>
<name>A0A6H5H4Q9_9HEMI</name>
<keyword evidence="13" id="KW-1185">Reference proteome</keyword>
<evidence type="ECO:0000313" key="13">
    <source>
        <dbReference type="Proteomes" id="UP000479000"/>
    </source>
</evidence>
<accession>A0A6H5H4Q9</accession>
<dbReference type="InterPro" id="IPR005828">
    <property type="entry name" value="MFS_sugar_transport-like"/>
</dbReference>
<keyword evidence="8" id="KW-0813">Transport</keyword>
<evidence type="ECO:0000256" key="6">
    <source>
        <dbReference type="ARBA" id="ARBA00023180"/>
    </source>
</evidence>
<dbReference type="GO" id="GO:0051119">
    <property type="term" value="F:sugar transmembrane transporter activity"/>
    <property type="evidence" value="ECO:0007669"/>
    <property type="project" value="InterPro"/>
</dbReference>
<feature type="coiled-coil region" evidence="9">
    <location>
        <begin position="373"/>
        <end position="400"/>
    </location>
</feature>
<keyword evidence="9" id="KW-0175">Coiled coil</keyword>
<dbReference type="PROSITE" id="PS50850">
    <property type="entry name" value="MFS"/>
    <property type="match status" value="1"/>
</dbReference>
<dbReference type="CDD" id="cd17358">
    <property type="entry name" value="MFS_GLUT6_8_Class3_like"/>
    <property type="match status" value="1"/>
</dbReference>
<keyword evidence="4 10" id="KW-1133">Transmembrane helix</keyword>
<feature type="transmembrane region" description="Helical" evidence="10">
    <location>
        <begin position="321"/>
        <end position="346"/>
    </location>
</feature>
<keyword evidence="3 10" id="KW-0812">Transmembrane</keyword>
<evidence type="ECO:0000256" key="5">
    <source>
        <dbReference type="ARBA" id="ARBA00023136"/>
    </source>
</evidence>
<comment type="similarity">
    <text evidence="7">Belongs to the major facilitator superfamily. Sugar transporter (TC 2.A.1.1) family. Trehalose transporter subfamily.</text>
</comment>
<evidence type="ECO:0000256" key="8">
    <source>
        <dbReference type="RuleBase" id="RU003346"/>
    </source>
</evidence>
<evidence type="ECO:0000256" key="10">
    <source>
        <dbReference type="SAM" id="Phobius"/>
    </source>
</evidence>
<feature type="transmembrane region" description="Helical" evidence="10">
    <location>
        <begin position="447"/>
        <end position="467"/>
    </location>
</feature>
<dbReference type="InterPro" id="IPR003663">
    <property type="entry name" value="Sugar/inositol_transpt"/>
</dbReference>
<reference evidence="12 13" key="1">
    <citation type="submission" date="2020-02" db="EMBL/GenBank/DDBJ databases">
        <authorList>
            <person name="Ferguson B K."/>
        </authorList>
    </citation>
    <scope>NUCLEOTIDE SEQUENCE [LARGE SCALE GENOMIC DNA]</scope>
</reference>
<dbReference type="EMBL" id="CADCXU010020503">
    <property type="protein sequence ID" value="CAB0008650.1"/>
    <property type="molecule type" value="Genomic_DNA"/>
</dbReference>
<dbReference type="InterPro" id="IPR044775">
    <property type="entry name" value="MFS_ERD6/Tret1-like"/>
</dbReference>
<feature type="transmembrane region" description="Helical" evidence="10">
    <location>
        <begin position="171"/>
        <end position="190"/>
    </location>
</feature>
<dbReference type="PANTHER" id="PTHR48021:SF1">
    <property type="entry name" value="GH07001P-RELATED"/>
    <property type="match status" value="1"/>
</dbReference>
<dbReference type="AlphaFoldDB" id="A0A6H5H4Q9"/>
<feature type="transmembrane region" description="Helical" evidence="10">
    <location>
        <begin position="410"/>
        <end position="432"/>
    </location>
</feature>
<organism evidence="12 13">
    <name type="scientific">Nesidiocoris tenuis</name>
    <dbReference type="NCBI Taxonomy" id="355587"/>
    <lineage>
        <taxon>Eukaryota</taxon>
        <taxon>Metazoa</taxon>
        <taxon>Ecdysozoa</taxon>
        <taxon>Arthropoda</taxon>
        <taxon>Hexapoda</taxon>
        <taxon>Insecta</taxon>
        <taxon>Pterygota</taxon>
        <taxon>Neoptera</taxon>
        <taxon>Paraneoptera</taxon>
        <taxon>Hemiptera</taxon>
        <taxon>Heteroptera</taxon>
        <taxon>Panheteroptera</taxon>
        <taxon>Cimicomorpha</taxon>
        <taxon>Miridae</taxon>
        <taxon>Dicyphina</taxon>
        <taxon>Nesidiocoris</taxon>
    </lineage>
</organism>
<evidence type="ECO:0000259" key="11">
    <source>
        <dbReference type="PROSITE" id="PS50850"/>
    </source>
</evidence>
<dbReference type="NCBIfam" id="TIGR00879">
    <property type="entry name" value="SP"/>
    <property type="match status" value="1"/>
</dbReference>
<evidence type="ECO:0000256" key="9">
    <source>
        <dbReference type="SAM" id="Coils"/>
    </source>
</evidence>
<proteinExistence type="inferred from homology"/>
<dbReference type="GO" id="GO:0005886">
    <property type="term" value="C:plasma membrane"/>
    <property type="evidence" value="ECO:0007669"/>
    <property type="project" value="UniProtKB-SubCell"/>
</dbReference>
<dbReference type="PROSITE" id="PS00217">
    <property type="entry name" value="SUGAR_TRANSPORT_2"/>
    <property type="match status" value="1"/>
</dbReference>
<feature type="transmembrane region" description="Helical" evidence="10">
    <location>
        <begin position="579"/>
        <end position="598"/>
    </location>
</feature>
<dbReference type="OrthoDB" id="6612291at2759"/>
<dbReference type="InterPro" id="IPR050549">
    <property type="entry name" value="MFS_Trehalose_Transporter"/>
</dbReference>
<dbReference type="SUPFAM" id="SSF103473">
    <property type="entry name" value="MFS general substrate transporter"/>
    <property type="match status" value="1"/>
</dbReference>
<dbReference type="InterPro" id="IPR036259">
    <property type="entry name" value="MFS_trans_sf"/>
</dbReference>
<protein>
    <recommendedName>
        <fullName evidence="11">Major facilitator superfamily (MFS) profile domain-containing protein</fullName>
    </recommendedName>
</protein>
<evidence type="ECO:0000256" key="1">
    <source>
        <dbReference type="ARBA" id="ARBA00004651"/>
    </source>
</evidence>
<feature type="transmembrane region" description="Helical" evidence="10">
    <location>
        <begin position="511"/>
        <end position="536"/>
    </location>
</feature>
<comment type="subcellular location">
    <subcellularLocation>
        <location evidence="1">Cell membrane</location>
        <topology evidence="1">Multi-pass membrane protein</topology>
    </subcellularLocation>
</comment>
<gene>
    <name evidence="12" type="ORF">NTEN_LOCUS13896</name>
</gene>
<feature type="transmembrane region" description="Helical" evidence="10">
    <location>
        <begin position="296"/>
        <end position="315"/>
    </location>
</feature>
<evidence type="ECO:0000256" key="7">
    <source>
        <dbReference type="ARBA" id="ARBA00024348"/>
    </source>
</evidence>